<evidence type="ECO:0000256" key="2">
    <source>
        <dbReference type="ARBA" id="ARBA00023054"/>
    </source>
</evidence>
<dbReference type="GO" id="GO:0008017">
    <property type="term" value="F:microtubule binding"/>
    <property type="evidence" value="ECO:0007669"/>
    <property type="project" value="InterPro"/>
</dbReference>
<sequence length="224" mass="26168">GQEPSVKSVLPEIGQEMSILHDLMNKMEAEVQRQEQLNNLLKELRKSVERYRSEAQHLYENIPPSLPEPTQSCTKELPVKSEEQTKAVEPKRPKKPPKEPKPVKEALLLTAEEFKSVPAYMKCRLTCDQINAVLQDMNKAVVSKYKILRQPLKSLSTVDRNLYHRFLKDETKDTKGEYFVVDADIEEFTQLKVDKRFHRVLNILRHCQRVREVRGSRLVRYVIC</sequence>
<dbReference type="Gene3D" id="1.10.10.1890">
    <property type="entry name" value="Ska1 microtubule binding domain-like"/>
    <property type="match status" value="1"/>
</dbReference>
<dbReference type="AlphaFoldDB" id="A0A091PX73"/>
<feature type="non-terminal residue" evidence="6">
    <location>
        <position position="224"/>
    </location>
</feature>
<dbReference type="InterPro" id="IPR009829">
    <property type="entry name" value="SKA1"/>
</dbReference>
<protein>
    <recommendedName>
        <fullName evidence="3">SKA complex subunit 1</fullName>
    </recommendedName>
    <alternativeName>
        <fullName evidence="4">Spindle and kinetochore-associated protein 1</fullName>
    </alternativeName>
</protein>
<accession>A0A091PX73</accession>
<feature type="compositionally biased region" description="Basic and acidic residues" evidence="5">
    <location>
        <begin position="77"/>
        <end position="102"/>
    </location>
</feature>
<evidence type="ECO:0000256" key="1">
    <source>
        <dbReference type="ARBA" id="ARBA00006836"/>
    </source>
</evidence>
<feature type="region of interest" description="Disordered" evidence="5">
    <location>
        <begin position="55"/>
        <end position="102"/>
    </location>
</feature>
<gene>
    <name evidence="6" type="ORF">N330_06826</name>
</gene>
<name>A0A091PX73_LEPDC</name>
<evidence type="ECO:0000256" key="4">
    <source>
        <dbReference type="ARBA" id="ARBA00047202"/>
    </source>
</evidence>
<keyword evidence="7" id="KW-1185">Reference proteome</keyword>
<dbReference type="GO" id="GO:0031110">
    <property type="term" value="P:regulation of microtubule polymerization or depolymerization"/>
    <property type="evidence" value="ECO:0007669"/>
    <property type="project" value="TreeGrafter"/>
</dbReference>
<dbReference type="PANTHER" id="PTHR28573">
    <property type="entry name" value="SPINDLE AND KINETOCHORE-ASSOCIATED PROTEIN 1"/>
    <property type="match status" value="1"/>
</dbReference>
<organism evidence="6 7">
    <name type="scientific">Leptosomus discolor</name>
    <name type="common">Madagascar cuckoo roller</name>
    <name type="synonym">Cuculus discolor</name>
    <dbReference type="NCBI Taxonomy" id="188344"/>
    <lineage>
        <taxon>Eukaryota</taxon>
        <taxon>Metazoa</taxon>
        <taxon>Chordata</taxon>
        <taxon>Craniata</taxon>
        <taxon>Vertebrata</taxon>
        <taxon>Euteleostomi</taxon>
        <taxon>Archelosauria</taxon>
        <taxon>Archosauria</taxon>
        <taxon>Dinosauria</taxon>
        <taxon>Saurischia</taxon>
        <taxon>Theropoda</taxon>
        <taxon>Coelurosauria</taxon>
        <taxon>Aves</taxon>
        <taxon>Neognathae</taxon>
        <taxon>Neoaves</taxon>
        <taxon>Telluraves</taxon>
        <taxon>Coraciimorphae</taxon>
        <taxon>Coraciiformes</taxon>
        <taxon>Leptosomidae</taxon>
        <taxon>Leptosomus</taxon>
    </lineage>
</organism>
<dbReference type="FunFam" id="1.10.10.1890:FF:000002">
    <property type="entry name" value="Spindle and kinetochore-associated protein 1"/>
    <property type="match status" value="1"/>
</dbReference>
<dbReference type="PhylomeDB" id="A0A091PX73"/>
<dbReference type="GO" id="GO:0000940">
    <property type="term" value="C:outer kinetochore"/>
    <property type="evidence" value="ECO:0007669"/>
    <property type="project" value="TreeGrafter"/>
</dbReference>
<dbReference type="GO" id="GO:0000278">
    <property type="term" value="P:mitotic cell cycle"/>
    <property type="evidence" value="ECO:0007669"/>
    <property type="project" value="TreeGrafter"/>
</dbReference>
<evidence type="ECO:0000313" key="7">
    <source>
        <dbReference type="Proteomes" id="UP000053001"/>
    </source>
</evidence>
<dbReference type="GO" id="GO:0005876">
    <property type="term" value="C:spindle microtubule"/>
    <property type="evidence" value="ECO:0007669"/>
    <property type="project" value="TreeGrafter"/>
</dbReference>
<comment type="similarity">
    <text evidence="1">Belongs to the SKA1 family.</text>
</comment>
<dbReference type="GO" id="GO:0007059">
    <property type="term" value="P:chromosome segregation"/>
    <property type="evidence" value="ECO:0007669"/>
    <property type="project" value="InterPro"/>
</dbReference>
<dbReference type="GO" id="GO:0072686">
    <property type="term" value="C:mitotic spindle"/>
    <property type="evidence" value="ECO:0007669"/>
    <property type="project" value="TreeGrafter"/>
</dbReference>
<feature type="non-terminal residue" evidence="6">
    <location>
        <position position="1"/>
    </location>
</feature>
<keyword evidence="2" id="KW-0175">Coiled coil</keyword>
<reference evidence="6 7" key="1">
    <citation type="submission" date="2014-04" db="EMBL/GenBank/DDBJ databases">
        <title>Genome evolution of avian class.</title>
        <authorList>
            <person name="Zhang G."/>
            <person name="Li C."/>
        </authorList>
    </citation>
    <scope>NUCLEOTIDE SEQUENCE [LARGE SCALE GENOMIC DNA]</scope>
    <source>
        <strain evidence="6">BGI_N330</strain>
    </source>
</reference>
<dbReference type="InterPro" id="IPR042031">
    <property type="entry name" value="SKA1_MBD_sf"/>
</dbReference>
<evidence type="ECO:0000256" key="3">
    <source>
        <dbReference type="ARBA" id="ARBA00047182"/>
    </source>
</evidence>
<dbReference type="PANTHER" id="PTHR28573:SF1">
    <property type="entry name" value="SPINDLE AND KINETOCHORE-ASSOCIATED PROTEIN 1"/>
    <property type="match status" value="1"/>
</dbReference>
<evidence type="ECO:0000256" key="5">
    <source>
        <dbReference type="SAM" id="MobiDB-lite"/>
    </source>
</evidence>
<dbReference type="Pfam" id="PF07160">
    <property type="entry name" value="SKA1"/>
    <property type="match status" value="1"/>
</dbReference>
<proteinExistence type="inferred from homology"/>
<evidence type="ECO:0000313" key="6">
    <source>
        <dbReference type="EMBL" id="KFQ12527.1"/>
    </source>
</evidence>
<dbReference type="Gene3D" id="6.10.250.1370">
    <property type="match status" value="1"/>
</dbReference>
<dbReference type="Proteomes" id="UP000053001">
    <property type="component" value="Unassembled WGS sequence"/>
</dbReference>
<dbReference type="GO" id="GO:0051301">
    <property type="term" value="P:cell division"/>
    <property type="evidence" value="ECO:0007669"/>
    <property type="project" value="InterPro"/>
</dbReference>
<dbReference type="EMBL" id="KK680790">
    <property type="protein sequence ID" value="KFQ12527.1"/>
    <property type="molecule type" value="Genomic_DNA"/>
</dbReference>